<dbReference type="InterPro" id="IPR011009">
    <property type="entry name" value="Kinase-like_dom_sf"/>
</dbReference>
<accession>A0A0C2Z2B9</accession>
<dbReference type="PROSITE" id="PS50011">
    <property type="entry name" value="PROTEIN_KINASE_DOM"/>
    <property type="match status" value="1"/>
</dbReference>
<keyword evidence="5" id="KW-0547">Nucleotide-binding</keyword>
<evidence type="ECO:0000256" key="9">
    <source>
        <dbReference type="ARBA" id="ARBA00048367"/>
    </source>
</evidence>
<dbReference type="InterPro" id="IPR008271">
    <property type="entry name" value="Ser/Thr_kinase_AS"/>
</dbReference>
<keyword evidence="6" id="KW-0418">Kinase</keyword>
<comment type="catalytic activity">
    <reaction evidence="8">
        <text>L-threonyl-[protein] + ATP = O-phospho-L-threonyl-[protein] + ADP + H(+)</text>
        <dbReference type="Rhea" id="RHEA:46608"/>
        <dbReference type="Rhea" id="RHEA-COMP:11060"/>
        <dbReference type="Rhea" id="RHEA-COMP:11605"/>
        <dbReference type="ChEBI" id="CHEBI:15378"/>
        <dbReference type="ChEBI" id="CHEBI:30013"/>
        <dbReference type="ChEBI" id="CHEBI:30616"/>
        <dbReference type="ChEBI" id="CHEBI:61977"/>
        <dbReference type="ChEBI" id="CHEBI:456216"/>
        <dbReference type="EC" id="2.7.11.22"/>
    </reaction>
</comment>
<dbReference type="InterPro" id="IPR000719">
    <property type="entry name" value="Prot_kinase_dom"/>
</dbReference>
<dbReference type="PANTHER" id="PTHR24056">
    <property type="entry name" value="CELL DIVISION PROTEIN KINASE"/>
    <property type="match status" value="1"/>
</dbReference>
<evidence type="ECO:0000256" key="5">
    <source>
        <dbReference type="ARBA" id="ARBA00022741"/>
    </source>
</evidence>
<proteinExistence type="inferred from homology"/>
<evidence type="ECO:0000256" key="2">
    <source>
        <dbReference type="ARBA" id="ARBA00012425"/>
    </source>
</evidence>
<gene>
    <name evidence="11" type="ORF">M413DRAFT_439063</name>
</gene>
<dbReference type="Proteomes" id="UP000053424">
    <property type="component" value="Unassembled WGS sequence"/>
</dbReference>
<evidence type="ECO:0000256" key="1">
    <source>
        <dbReference type="ARBA" id="ARBA00006485"/>
    </source>
</evidence>
<dbReference type="EMBL" id="KN831769">
    <property type="protein sequence ID" value="KIM47382.1"/>
    <property type="molecule type" value="Genomic_DNA"/>
</dbReference>
<evidence type="ECO:0000259" key="10">
    <source>
        <dbReference type="PROSITE" id="PS50011"/>
    </source>
</evidence>
<dbReference type="OrthoDB" id="413582at2759"/>
<evidence type="ECO:0000256" key="3">
    <source>
        <dbReference type="ARBA" id="ARBA00022527"/>
    </source>
</evidence>
<dbReference type="HOGENOM" id="CLU_000288_50_0_1"/>
<evidence type="ECO:0000256" key="4">
    <source>
        <dbReference type="ARBA" id="ARBA00022679"/>
    </source>
</evidence>
<evidence type="ECO:0000256" key="7">
    <source>
        <dbReference type="ARBA" id="ARBA00022840"/>
    </source>
</evidence>
<organism evidence="11 12">
    <name type="scientific">Hebeloma cylindrosporum</name>
    <dbReference type="NCBI Taxonomy" id="76867"/>
    <lineage>
        <taxon>Eukaryota</taxon>
        <taxon>Fungi</taxon>
        <taxon>Dikarya</taxon>
        <taxon>Basidiomycota</taxon>
        <taxon>Agaricomycotina</taxon>
        <taxon>Agaricomycetes</taxon>
        <taxon>Agaricomycetidae</taxon>
        <taxon>Agaricales</taxon>
        <taxon>Agaricineae</taxon>
        <taxon>Hymenogastraceae</taxon>
        <taxon>Hebeloma</taxon>
    </lineage>
</organism>
<protein>
    <recommendedName>
        <fullName evidence="2">cyclin-dependent kinase</fullName>
        <ecNumber evidence="2">2.7.11.22</ecNumber>
    </recommendedName>
</protein>
<dbReference type="GO" id="GO:0005634">
    <property type="term" value="C:nucleus"/>
    <property type="evidence" value="ECO:0007669"/>
    <property type="project" value="TreeGrafter"/>
</dbReference>
<dbReference type="Gene3D" id="3.30.200.20">
    <property type="entry name" value="Phosphorylase Kinase, domain 1"/>
    <property type="match status" value="1"/>
</dbReference>
<dbReference type="STRING" id="686832.A0A0C2Z2B9"/>
<dbReference type="GO" id="GO:0004693">
    <property type="term" value="F:cyclin-dependent protein serine/threonine kinase activity"/>
    <property type="evidence" value="ECO:0007669"/>
    <property type="project" value="UniProtKB-EC"/>
</dbReference>
<keyword evidence="7" id="KW-0067">ATP-binding</keyword>
<dbReference type="GO" id="GO:0005524">
    <property type="term" value="F:ATP binding"/>
    <property type="evidence" value="ECO:0007669"/>
    <property type="project" value="UniProtKB-KW"/>
</dbReference>
<feature type="domain" description="Protein kinase" evidence="10">
    <location>
        <begin position="61"/>
        <end position="446"/>
    </location>
</feature>
<dbReference type="SMART" id="SM00220">
    <property type="entry name" value="S_TKc"/>
    <property type="match status" value="1"/>
</dbReference>
<evidence type="ECO:0000313" key="12">
    <source>
        <dbReference type="Proteomes" id="UP000053424"/>
    </source>
</evidence>
<dbReference type="PROSITE" id="PS00108">
    <property type="entry name" value="PROTEIN_KINASE_ST"/>
    <property type="match status" value="1"/>
</dbReference>
<keyword evidence="12" id="KW-1185">Reference proteome</keyword>
<comment type="similarity">
    <text evidence="1">Belongs to the protein kinase superfamily. CMGC Ser/Thr protein kinase family. CDC2/CDKX subfamily.</text>
</comment>
<dbReference type="EC" id="2.7.11.22" evidence="2"/>
<dbReference type="InterPro" id="IPR050108">
    <property type="entry name" value="CDK"/>
</dbReference>
<reference evidence="12" key="2">
    <citation type="submission" date="2015-01" db="EMBL/GenBank/DDBJ databases">
        <title>Evolutionary Origins and Diversification of the Mycorrhizal Mutualists.</title>
        <authorList>
            <consortium name="DOE Joint Genome Institute"/>
            <consortium name="Mycorrhizal Genomics Consortium"/>
            <person name="Kohler A."/>
            <person name="Kuo A."/>
            <person name="Nagy L.G."/>
            <person name="Floudas D."/>
            <person name="Copeland A."/>
            <person name="Barry K.W."/>
            <person name="Cichocki N."/>
            <person name="Veneault-Fourrey C."/>
            <person name="LaButti K."/>
            <person name="Lindquist E.A."/>
            <person name="Lipzen A."/>
            <person name="Lundell T."/>
            <person name="Morin E."/>
            <person name="Murat C."/>
            <person name="Riley R."/>
            <person name="Ohm R."/>
            <person name="Sun H."/>
            <person name="Tunlid A."/>
            <person name="Henrissat B."/>
            <person name="Grigoriev I.V."/>
            <person name="Hibbett D.S."/>
            <person name="Martin F."/>
        </authorList>
    </citation>
    <scope>NUCLEOTIDE SEQUENCE [LARGE SCALE GENOMIC DNA]</scope>
    <source>
        <strain evidence="12">h7</strain>
    </source>
</reference>
<dbReference type="PANTHER" id="PTHR24056:SF171">
    <property type="entry name" value="CYCLIN-DEPENDENT KINASE 20"/>
    <property type="match status" value="1"/>
</dbReference>
<dbReference type="SUPFAM" id="SSF56112">
    <property type="entry name" value="Protein kinase-like (PK-like)"/>
    <property type="match status" value="1"/>
</dbReference>
<keyword evidence="4" id="KW-0808">Transferase</keyword>
<reference evidence="11 12" key="1">
    <citation type="submission" date="2014-04" db="EMBL/GenBank/DDBJ databases">
        <authorList>
            <consortium name="DOE Joint Genome Institute"/>
            <person name="Kuo A."/>
            <person name="Gay G."/>
            <person name="Dore J."/>
            <person name="Kohler A."/>
            <person name="Nagy L.G."/>
            <person name="Floudas D."/>
            <person name="Copeland A."/>
            <person name="Barry K.W."/>
            <person name="Cichocki N."/>
            <person name="Veneault-Fourrey C."/>
            <person name="LaButti K."/>
            <person name="Lindquist E.A."/>
            <person name="Lipzen A."/>
            <person name="Lundell T."/>
            <person name="Morin E."/>
            <person name="Murat C."/>
            <person name="Sun H."/>
            <person name="Tunlid A."/>
            <person name="Henrissat B."/>
            <person name="Grigoriev I.V."/>
            <person name="Hibbett D.S."/>
            <person name="Martin F."/>
            <person name="Nordberg H.P."/>
            <person name="Cantor M.N."/>
            <person name="Hua S.X."/>
        </authorList>
    </citation>
    <scope>NUCLEOTIDE SEQUENCE [LARGE SCALE GENOMIC DNA]</scope>
    <source>
        <strain evidence="12">h7</strain>
    </source>
</reference>
<evidence type="ECO:0000256" key="6">
    <source>
        <dbReference type="ARBA" id="ARBA00022777"/>
    </source>
</evidence>
<evidence type="ECO:0000313" key="11">
    <source>
        <dbReference type="EMBL" id="KIM47382.1"/>
    </source>
</evidence>
<comment type="catalytic activity">
    <reaction evidence="9">
        <text>L-seryl-[protein] + ATP = O-phospho-L-seryl-[protein] + ADP + H(+)</text>
        <dbReference type="Rhea" id="RHEA:17989"/>
        <dbReference type="Rhea" id="RHEA-COMP:9863"/>
        <dbReference type="Rhea" id="RHEA-COMP:11604"/>
        <dbReference type="ChEBI" id="CHEBI:15378"/>
        <dbReference type="ChEBI" id="CHEBI:29999"/>
        <dbReference type="ChEBI" id="CHEBI:30616"/>
        <dbReference type="ChEBI" id="CHEBI:83421"/>
        <dbReference type="ChEBI" id="CHEBI:456216"/>
        <dbReference type="EC" id="2.7.11.22"/>
    </reaction>
</comment>
<dbReference type="Pfam" id="PF00069">
    <property type="entry name" value="Pkinase"/>
    <property type="match status" value="1"/>
</dbReference>
<evidence type="ECO:0000256" key="8">
    <source>
        <dbReference type="ARBA" id="ARBA00047811"/>
    </source>
</evidence>
<dbReference type="AlphaFoldDB" id="A0A0C2Z2B9"/>
<sequence length="495" mass="55666">MGTIKSNISCLNTIITTRPRQCVQARPLLVIIVPANTRPSMSVAQTRPTSKSNGFRISHTPTHYDLIQEGPFATVARTWTAVNEGIPEWVVVKSSTTLRKFAREPHDIVKELRLLASMIHPNIIHILGSFRDEEQHLLSIHMPFLPISLSSLLSSPFFSPHPFPPLRVPDEDACKLYEDQFNTIAKSIMLQTLSALAYLHDEQRRIGHRDIKPENIMLTKDGCVKLVDFGVSWKEMESDSERSHDLWPEYNGKMYFEVSTRAYRAPELLFGTRDYDHVAIDLWSLGAVFAEFFTALRLSGEEDDGDDDDDMEQDGIPEDVPLVPFIVPKYLRIGYPGAQWNRDSLFNGERGEIGLAWSIFKIFGTPNPNNWPEFEELPGASSVVFNIVPSVPLLPLLPNLPPSSIQPSPEDPTSNTSLLIDLISQFLVYPAASRLRAADAIRHPWFVDTGSTLLLPRGYTLTPETEELKNIAVHEWKGKTIGEWLHSVLLTIPGG</sequence>
<dbReference type="Gene3D" id="1.10.510.10">
    <property type="entry name" value="Transferase(Phosphotransferase) domain 1"/>
    <property type="match status" value="1"/>
</dbReference>
<keyword evidence="3" id="KW-0723">Serine/threonine-protein kinase</keyword>
<name>A0A0C2Z2B9_HEBCY</name>